<reference evidence="1" key="2">
    <citation type="submission" date="2020-09" db="EMBL/GenBank/DDBJ databases">
        <authorList>
            <person name="Sun Q."/>
            <person name="Kim S."/>
        </authorList>
    </citation>
    <scope>NUCLEOTIDE SEQUENCE</scope>
    <source>
        <strain evidence="1">KCTC 12870</strain>
    </source>
</reference>
<reference evidence="1" key="1">
    <citation type="journal article" date="2014" name="Int. J. Syst. Evol. Microbiol.">
        <title>Complete genome sequence of Corynebacterium casei LMG S-19264T (=DSM 44701T), isolated from a smear-ripened cheese.</title>
        <authorList>
            <consortium name="US DOE Joint Genome Institute (JGI-PGF)"/>
            <person name="Walter F."/>
            <person name="Albersmeier A."/>
            <person name="Kalinowski J."/>
            <person name="Ruckert C."/>
        </authorList>
    </citation>
    <scope>NUCLEOTIDE SEQUENCE</scope>
    <source>
        <strain evidence="1">KCTC 12870</strain>
    </source>
</reference>
<protein>
    <submittedName>
        <fullName evidence="1">Uncharacterized protein</fullName>
    </submittedName>
</protein>
<dbReference type="InterPro" id="IPR056298">
    <property type="entry name" value="AlkZ-rel"/>
</dbReference>
<accession>A0A8J3DHV2</accession>
<dbReference type="Pfam" id="PF24741">
    <property type="entry name" value="AlkZ-rel"/>
    <property type="match status" value="1"/>
</dbReference>
<gene>
    <name evidence="1" type="ORF">GCM10007047_16680</name>
</gene>
<keyword evidence="2" id="KW-1185">Reference proteome</keyword>
<dbReference type="RefSeq" id="WP_189513977.1">
    <property type="nucleotide sequence ID" value="NZ_BMXG01000009.1"/>
</dbReference>
<proteinExistence type="predicted"/>
<dbReference type="Proteomes" id="UP000642829">
    <property type="component" value="Unassembled WGS sequence"/>
</dbReference>
<evidence type="ECO:0000313" key="1">
    <source>
        <dbReference type="EMBL" id="GHC00971.1"/>
    </source>
</evidence>
<comment type="caution">
    <text evidence="1">The sequence shown here is derived from an EMBL/GenBank/DDBJ whole genome shotgun (WGS) entry which is preliminary data.</text>
</comment>
<dbReference type="EMBL" id="BMXG01000009">
    <property type="protein sequence ID" value="GHC00971.1"/>
    <property type="molecule type" value="Genomic_DNA"/>
</dbReference>
<organism evidence="1 2">
    <name type="scientific">Cerasicoccus arenae</name>
    <dbReference type="NCBI Taxonomy" id="424488"/>
    <lineage>
        <taxon>Bacteria</taxon>
        <taxon>Pseudomonadati</taxon>
        <taxon>Verrucomicrobiota</taxon>
        <taxon>Opitutia</taxon>
        <taxon>Puniceicoccales</taxon>
        <taxon>Cerasicoccaceae</taxon>
        <taxon>Cerasicoccus</taxon>
    </lineage>
</organism>
<dbReference type="AlphaFoldDB" id="A0A8J3DHV2"/>
<name>A0A8J3DHV2_9BACT</name>
<evidence type="ECO:0000313" key="2">
    <source>
        <dbReference type="Proteomes" id="UP000642829"/>
    </source>
</evidence>
<sequence>MIKTFEDATEFVLKHKVCTVFGSKDSPYPSLWENTDISDKKPKGGGWNPKVSAIWDWKTRIPQTFPDEIFYGKVPGGDAVLMEMEYLRSTHYPKAYQAVSELPLLCQQIFECIRIEPWFTGDLRKHAVAEFHCTKSRFDTALKKLQISLNIVRSNDPNLDNDQWVPFREVHLDIVEAYPELHESAGE</sequence>